<dbReference type="WBParaSite" id="Minc3s10536g44150">
    <property type="protein sequence ID" value="Minc3s10536g44150"/>
    <property type="gene ID" value="Minc3s10536g44150"/>
</dbReference>
<name>A0A914P1G8_MELIC</name>
<sequence length="139" mass="14569">MEGEEGEEGEEEFDERVELIAANVDEDGEIDVGGPMDMIGPHPEPPPAVIDEAEEAPIPLAVLGEAQGNGGDGDGEDEEDDDVRTLAGDIELQEPIDEEPGDPPRASSSRNSRGEGGHPVPSPYLARCRGLGGVGYPLL</sequence>
<feature type="compositionally biased region" description="Acidic residues" evidence="1">
    <location>
        <begin position="91"/>
        <end position="101"/>
    </location>
</feature>
<keyword evidence="2" id="KW-1185">Reference proteome</keyword>
<feature type="compositionally biased region" description="Acidic residues" evidence="1">
    <location>
        <begin position="73"/>
        <end position="82"/>
    </location>
</feature>
<evidence type="ECO:0000313" key="3">
    <source>
        <dbReference type="WBParaSite" id="Minc3s10536g44150"/>
    </source>
</evidence>
<proteinExistence type="predicted"/>
<protein>
    <submittedName>
        <fullName evidence="3">Candidate secreted effector</fullName>
    </submittedName>
</protein>
<organism evidence="2 3">
    <name type="scientific">Meloidogyne incognita</name>
    <name type="common">Southern root-knot nematode worm</name>
    <name type="synonym">Oxyuris incognita</name>
    <dbReference type="NCBI Taxonomy" id="6306"/>
    <lineage>
        <taxon>Eukaryota</taxon>
        <taxon>Metazoa</taxon>
        <taxon>Ecdysozoa</taxon>
        <taxon>Nematoda</taxon>
        <taxon>Chromadorea</taxon>
        <taxon>Rhabditida</taxon>
        <taxon>Tylenchina</taxon>
        <taxon>Tylenchomorpha</taxon>
        <taxon>Tylenchoidea</taxon>
        <taxon>Meloidogynidae</taxon>
        <taxon>Meloidogyninae</taxon>
        <taxon>Meloidogyne</taxon>
        <taxon>Meloidogyne incognita group</taxon>
    </lineage>
</organism>
<reference evidence="3" key="1">
    <citation type="submission" date="2022-11" db="UniProtKB">
        <authorList>
            <consortium name="WormBaseParasite"/>
        </authorList>
    </citation>
    <scope>IDENTIFICATION</scope>
</reference>
<dbReference type="Proteomes" id="UP000887563">
    <property type="component" value="Unplaced"/>
</dbReference>
<feature type="region of interest" description="Disordered" evidence="1">
    <location>
        <begin position="24"/>
        <end position="131"/>
    </location>
</feature>
<accession>A0A914P1G8</accession>
<dbReference type="AlphaFoldDB" id="A0A914P1G8"/>
<evidence type="ECO:0000313" key="2">
    <source>
        <dbReference type="Proteomes" id="UP000887563"/>
    </source>
</evidence>
<evidence type="ECO:0000256" key="1">
    <source>
        <dbReference type="SAM" id="MobiDB-lite"/>
    </source>
</evidence>